<accession>A0ABW1A728</accession>
<keyword evidence="3" id="KW-1185">Reference proteome</keyword>
<proteinExistence type="predicted"/>
<evidence type="ECO:0008006" key="4">
    <source>
        <dbReference type="Google" id="ProtNLM"/>
    </source>
</evidence>
<reference evidence="3" key="1">
    <citation type="journal article" date="2019" name="Int. J. Syst. Evol. Microbiol.">
        <title>The Global Catalogue of Microorganisms (GCM) 10K type strain sequencing project: providing services to taxonomists for standard genome sequencing and annotation.</title>
        <authorList>
            <consortium name="The Broad Institute Genomics Platform"/>
            <consortium name="The Broad Institute Genome Sequencing Center for Infectious Disease"/>
            <person name="Wu L."/>
            <person name="Ma J."/>
        </authorList>
    </citation>
    <scope>NUCLEOTIDE SEQUENCE [LARGE SCALE GENOMIC DNA]</scope>
    <source>
        <strain evidence="3">KCTC 42087</strain>
    </source>
</reference>
<keyword evidence="1" id="KW-1133">Transmembrane helix</keyword>
<evidence type="ECO:0000313" key="2">
    <source>
        <dbReference type="EMBL" id="MFC5751264.1"/>
    </source>
</evidence>
<dbReference type="RefSeq" id="WP_378287164.1">
    <property type="nucleotide sequence ID" value="NZ_JBHSON010000066.1"/>
</dbReference>
<name>A0ABW1A728_9ACTN</name>
<evidence type="ECO:0000256" key="1">
    <source>
        <dbReference type="SAM" id="Phobius"/>
    </source>
</evidence>
<comment type="caution">
    <text evidence="2">The sequence shown here is derived from an EMBL/GenBank/DDBJ whole genome shotgun (WGS) entry which is preliminary data.</text>
</comment>
<keyword evidence="1" id="KW-0812">Transmembrane</keyword>
<dbReference type="EMBL" id="JBHSON010000066">
    <property type="protein sequence ID" value="MFC5751264.1"/>
    <property type="molecule type" value="Genomic_DNA"/>
</dbReference>
<gene>
    <name evidence="2" type="ORF">ACFPZN_37090</name>
</gene>
<organism evidence="2 3">
    <name type="scientific">Actinomadura rugatobispora</name>
    <dbReference type="NCBI Taxonomy" id="1994"/>
    <lineage>
        <taxon>Bacteria</taxon>
        <taxon>Bacillati</taxon>
        <taxon>Actinomycetota</taxon>
        <taxon>Actinomycetes</taxon>
        <taxon>Streptosporangiales</taxon>
        <taxon>Thermomonosporaceae</taxon>
        <taxon>Actinomadura</taxon>
    </lineage>
</organism>
<feature type="transmembrane region" description="Helical" evidence="1">
    <location>
        <begin position="76"/>
        <end position="97"/>
    </location>
</feature>
<protein>
    <recommendedName>
        <fullName evidence="4">DUF2516 family protein</fullName>
    </recommendedName>
</protein>
<dbReference type="Proteomes" id="UP001596074">
    <property type="component" value="Unassembled WGS sequence"/>
</dbReference>
<sequence>MRDFYGTMAQVLPVVLLALVWESKYFDELASRPRAARFWTLQRVRVYALMVVTAILADLSVCALVLAGAIPDSVGLRAGVVAGLLLGIASLLFRIFVHVINATR</sequence>
<evidence type="ECO:0000313" key="3">
    <source>
        <dbReference type="Proteomes" id="UP001596074"/>
    </source>
</evidence>
<feature type="transmembrane region" description="Helical" evidence="1">
    <location>
        <begin position="46"/>
        <end position="70"/>
    </location>
</feature>
<keyword evidence="1" id="KW-0472">Membrane</keyword>